<protein>
    <recommendedName>
        <fullName evidence="3">Glycosyltransferase RgtA/B/C/D-like domain-containing protein</fullName>
    </recommendedName>
</protein>
<dbReference type="AlphaFoldDB" id="A0A0F9HN43"/>
<feature type="transmembrane region" description="Helical" evidence="1">
    <location>
        <begin position="7"/>
        <end position="27"/>
    </location>
</feature>
<sequence length="81" mass="9714">MISNRRYWFLLVLILLVYVAGMFVTLMENDSAQFAVMAMRMYQENDFINLFKGPQEYLDKPHMHYWLAGLSYKLFGLHDWA</sequence>
<accession>A0A0F9HN43</accession>
<evidence type="ECO:0000313" key="2">
    <source>
        <dbReference type="EMBL" id="KKM16552.1"/>
    </source>
</evidence>
<organism evidence="2">
    <name type="scientific">marine sediment metagenome</name>
    <dbReference type="NCBI Taxonomy" id="412755"/>
    <lineage>
        <taxon>unclassified sequences</taxon>
        <taxon>metagenomes</taxon>
        <taxon>ecological metagenomes</taxon>
    </lineage>
</organism>
<proteinExistence type="predicted"/>
<gene>
    <name evidence="2" type="ORF">LCGC14_1684660</name>
</gene>
<keyword evidence="1" id="KW-1133">Transmembrane helix</keyword>
<evidence type="ECO:0000256" key="1">
    <source>
        <dbReference type="SAM" id="Phobius"/>
    </source>
</evidence>
<comment type="caution">
    <text evidence="2">The sequence shown here is derived from an EMBL/GenBank/DDBJ whole genome shotgun (WGS) entry which is preliminary data.</text>
</comment>
<keyword evidence="1" id="KW-0472">Membrane</keyword>
<keyword evidence="1" id="KW-0812">Transmembrane</keyword>
<name>A0A0F9HN43_9ZZZZ</name>
<dbReference type="EMBL" id="LAZR01014648">
    <property type="protein sequence ID" value="KKM16552.1"/>
    <property type="molecule type" value="Genomic_DNA"/>
</dbReference>
<reference evidence="2" key="1">
    <citation type="journal article" date="2015" name="Nature">
        <title>Complex archaea that bridge the gap between prokaryotes and eukaryotes.</title>
        <authorList>
            <person name="Spang A."/>
            <person name="Saw J.H."/>
            <person name="Jorgensen S.L."/>
            <person name="Zaremba-Niedzwiedzka K."/>
            <person name="Martijn J."/>
            <person name="Lind A.E."/>
            <person name="van Eijk R."/>
            <person name="Schleper C."/>
            <person name="Guy L."/>
            <person name="Ettema T.J."/>
        </authorList>
    </citation>
    <scope>NUCLEOTIDE SEQUENCE</scope>
</reference>
<feature type="non-terminal residue" evidence="2">
    <location>
        <position position="81"/>
    </location>
</feature>
<evidence type="ECO:0008006" key="3">
    <source>
        <dbReference type="Google" id="ProtNLM"/>
    </source>
</evidence>